<dbReference type="InterPro" id="IPR050300">
    <property type="entry name" value="GDXG_lipolytic_enzyme"/>
</dbReference>
<dbReference type="InterPro" id="IPR013094">
    <property type="entry name" value="AB_hydrolase_3"/>
</dbReference>
<organism evidence="3">
    <name type="scientific">freshwater metagenome</name>
    <dbReference type="NCBI Taxonomy" id="449393"/>
    <lineage>
        <taxon>unclassified sequences</taxon>
        <taxon>metagenomes</taxon>
        <taxon>ecological metagenomes</taxon>
    </lineage>
</organism>
<keyword evidence="1" id="KW-0378">Hydrolase</keyword>
<dbReference type="PANTHER" id="PTHR48081:SF33">
    <property type="entry name" value="KYNURENINE FORMAMIDASE"/>
    <property type="match status" value="1"/>
</dbReference>
<proteinExistence type="predicted"/>
<protein>
    <submittedName>
        <fullName evidence="3">Unannotated protein</fullName>
    </submittedName>
</protein>
<feature type="domain" description="Alpha/beta hydrolase fold-3" evidence="2">
    <location>
        <begin position="64"/>
        <end position="192"/>
    </location>
</feature>
<evidence type="ECO:0000256" key="1">
    <source>
        <dbReference type="ARBA" id="ARBA00022801"/>
    </source>
</evidence>
<evidence type="ECO:0000313" key="3">
    <source>
        <dbReference type="EMBL" id="CAB4669182.1"/>
    </source>
</evidence>
<dbReference type="Pfam" id="PF07859">
    <property type="entry name" value="Abhydrolase_3"/>
    <property type="match status" value="1"/>
</dbReference>
<dbReference type="SUPFAM" id="SSF53474">
    <property type="entry name" value="alpha/beta-Hydrolases"/>
    <property type="match status" value="1"/>
</dbReference>
<accession>A0A6J6M5K7</accession>
<reference evidence="3" key="1">
    <citation type="submission" date="2020-05" db="EMBL/GenBank/DDBJ databases">
        <authorList>
            <person name="Chiriac C."/>
            <person name="Salcher M."/>
            <person name="Ghai R."/>
            <person name="Kavagutti S V."/>
        </authorList>
    </citation>
    <scope>NUCLEOTIDE SEQUENCE</scope>
</reference>
<dbReference type="AlphaFoldDB" id="A0A6J6M5K7"/>
<gene>
    <name evidence="3" type="ORF">UFOPK2295_00689</name>
</gene>
<dbReference type="EMBL" id="CAEZWV010000010">
    <property type="protein sequence ID" value="CAB4669182.1"/>
    <property type="molecule type" value="Genomic_DNA"/>
</dbReference>
<dbReference type="Gene3D" id="3.40.50.1820">
    <property type="entry name" value="alpha/beta hydrolase"/>
    <property type="match status" value="1"/>
</dbReference>
<name>A0A6J6M5K7_9ZZZZ</name>
<dbReference type="GO" id="GO:0016787">
    <property type="term" value="F:hydrolase activity"/>
    <property type="evidence" value="ECO:0007669"/>
    <property type="project" value="UniProtKB-KW"/>
</dbReference>
<dbReference type="InterPro" id="IPR029058">
    <property type="entry name" value="AB_hydrolase_fold"/>
</dbReference>
<evidence type="ECO:0000259" key="2">
    <source>
        <dbReference type="Pfam" id="PF07859"/>
    </source>
</evidence>
<sequence length="270" mass="29616">MLIALPWSEMNGFDWHNATAEEVDFQYSPSKFAKRPLDEYLEEYRTRSATVDAAGLRQKNAPLLIFIHGGYWQKLSAADSLFNGPDAQTEGIALHAVEYTLAPRASIAEMVEECIADVLHTIDELQPTRVIIAGSSAGAHLASMCSRNSHVASRVDGLALLSGIYDVRPLVATPTNDPLRLTSESAAAISPQLLPVEHAAPHALLAVGGHEPPEFIRQNAEFGEYLRPHNVATQILVDEDRDHFDLPYDLLKRGTKVGDWCLGLLKGKTQ</sequence>
<dbReference type="PANTHER" id="PTHR48081">
    <property type="entry name" value="AB HYDROLASE SUPERFAMILY PROTEIN C4A8.06C"/>
    <property type="match status" value="1"/>
</dbReference>